<dbReference type="PaxDb" id="3218-PP1S168_83V6.1"/>
<feature type="domain" description="EF-hand" evidence="4">
    <location>
        <begin position="138"/>
        <end position="173"/>
    </location>
</feature>
<dbReference type="InterPro" id="IPR002048">
    <property type="entry name" value="EF_hand_dom"/>
</dbReference>
<dbReference type="InterPro" id="IPR011992">
    <property type="entry name" value="EF-hand-dom_pair"/>
</dbReference>
<dbReference type="eggNOG" id="KOG0027">
    <property type="taxonomic scope" value="Eukaryota"/>
</dbReference>
<feature type="domain" description="EF-hand" evidence="4">
    <location>
        <begin position="101"/>
        <end position="136"/>
    </location>
</feature>
<dbReference type="AlphaFoldDB" id="A9T5H9"/>
<dbReference type="Gramene" id="Pp3c25_10220V3.2">
    <property type="protein sequence ID" value="PAC:32979915.CDS.1"/>
    <property type="gene ID" value="Pp3c25_10220"/>
</dbReference>
<evidence type="ECO:0000313" key="7">
    <source>
        <dbReference type="Proteomes" id="UP000006727"/>
    </source>
</evidence>
<proteinExistence type="predicted"/>
<dbReference type="CDD" id="cd00051">
    <property type="entry name" value="EFh"/>
    <property type="match status" value="2"/>
</dbReference>
<name>A9T5H9_PHYPA</name>
<dbReference type="GeneID" id="112277154"/>
<evidence type="ECO:0000256" key="3">
    <source>
        <dbReference type="ARBA" id="ARBA00022837"/>
    </source>
</evidence>
<dbReference type="EnsemblPlants" id="Pp3c25_10220V3.1">
    <property type="protein sequence ID" value="PAC:32979914.CDS.1"/>
    <property type="gene ID" value="Pp3c25_10220"/>
</dbReference>
<dbReference type="EMBL" id="ABEU02000025">
    <property type="protein sequence ID" value="PNR27651.1"/>
    <property type="molecule type" value="Genomic_DNA"/>
</dbReference>
<dbReference type="FunCoup" id="A9T5H9">
    <property type="interactions" value="136"/>
</dbReference>
<dbReference type="EnsemblPlants" id="Pp3c25_10220V3.2">
    <property type="protein sequence ID" value="PAC:32979915.CDS.1"/>
    <property type="gene ID" value="Pp3c25_10220"/>
</dbReference>
<accession>A9T5H9</accession>
<feature type="domain" description="EF-hand" evidence="4">
    <location>
        <begin position="17"/>
        <end position="52"/>
    </location>
</feature>
<dbReference type="SUPFAM" id="SSF47473">
    <property type="entry name" value="EF-hand"/>
    <property type="match status" value="1"/>
</dbReference>
<dbReference type="RefSeq" id="XP_024364953.1">
    <property type="nucleotide sequence ID" value="XM_024509185.2"/>
</dbReference>
<dbReference type="Gene3D" id="1.10.238.10">
    <property type="entry name" value="EF-hand"/>
    <property type="match status" value="2"/>
</dbReference>
<keyword evidence="7" id="KW-1185">Reference proteome</keyword>
<sequence length="190" mass="20784">MATKTGNRTLESEPLVGLVRELSDAFDFFDLNRDGKLSVEEIATVVRSFGEEVTQEDIQMLITRVDSDGDGSLDLCEFIDLNTRAMSTSTSLDSQFSTENAEDDALLATFNRFDINKDGFISADELHRSLAAFGEDKFSLEECGSMIKCVDENGDHLISFAEFQSLMSDQPEMRGAALQSVLAAASPSPS</sequence>
<dbReference type="Gramene" id="Pp3c25_10220V3.1">
    <property type="protein sequence ID" value="PAC:32979914.CDS.1"/>
    <property type="gene ID" value="Pp3c25_10220"/>
</dbReference>
<gene>
    <name evidence="6" type="primary">LOC112277154</name>
    <name evidence="5" type="ORF">PHYPA_029803</name>
</gene>
<evidence type="ECO:0000259" key="4">
    <source>
        <dbReference type="PROSITE" id="PS50222"/>
    </source>
</evidence>
<reference evidence="6" key="3">
    <citation type="submission" date="2020-12" db="UniProtKB">
        <authorList>
            <consortium name="EnsemblPlants"/>
        </authorList>
    </citation>
    <scope>IDENTIFICATION</scope>
</reference>
<dbReference type="OrthoDB" id="26525at2759"/>
<keyword evidence="2" id="KW-0677">Repeat</keyword>
<dbReference type="InterPro" id="IPR039647">
    <property type="entry name" value="EF_hand_pair_protein_CML-like"/>
</dbReference>
<dbReference type="KEGG" id="ppp:112277154"/>
<dbReference type="Pfam" id="PF13499">
    <property type="entry name" value="EF-hand_7"/>
    <property type="match status" value="2"/>
</dbReference>
<dbReference type="FunFam" id="1.10.238.10:FF:000001">
    <property type="entry name" value="Calmodulin 1"/>
    <property type="match status" value="1"/>
</dbReference>
<dbReference type="InterPro" id="IPR018247">
    <property type="entry name" value="EF_Hand_1_Ca_BS"/>
</dbReference>
<reference evidence="5 7" key="2">
    <citation type="journal article" date="2018" name="Plant J.">
        <title>The Physcomitrella patens chromosome-scale assembly reveals moss genome structure and evolution.</title>
        <authorList>
            <person name="Lang D."/>
            <person name="Ullrich K.K."/>
            <person name="Murat F."/>
            <person name="Fuchs J."/>
            <person name="Jenkins J."/>
            <person name="Haas F.B."/>
            <person name="Piednoel M."/>
            <person name="Gundlach H."/>
            <person name="Van Bel M."/>
            <person name="Meyberg R."/>
            <person name="Vives C."/>
            <person name="Morata J."/>
            <person name="Symeonidi A."/>
            <person name="Hiss M."/>
            <person name="Muchero W."/>
            <person name="Kamisugi Y."/>
            <person name="Saleh O."/>
            <person name="Blanc G."/>
            <person name="Decker E.L."/>
            <person name="van Gessel N."/>
            <person name="Grimwood J."/>
            <person name="Hayes R.D."/>
            <person name="Graham S.W."/>
            <person name="Gunter L.E."/>
            <person name="McDaniel S.F."/>
            <person name="Hoernstein S.N.W."/>
            <person name="Larsson A."/>
            <person name="Li F.W."/>
            <person name="Perroud P.F."/>
            <person name="Phillips J."/>
            <person name="Ranjan P."/>
            <person name="Rokshar D.S."/>
            <person name="Rothfels C.J."/>
            <person name="Schneider L."/>
            <person name="Shu S."/>
            <person name="Stevenson D.W."/>
            <person name="Thummler F."/>
            <person name="Tillich M."/>
            <person name="Villarreal Aguilar J.C."/>
            <person name="Widiez T."/>
            <person name="Wong G.K."/>
            <person name="Wymore A."/>
            <person name="Zhang Y."/>
            <person name="Zimmer A.D."/>
            <person name="Quatrano R.S."/>
            <person name="Mayer K.F.X."/>
            <person name="Goodstein D."/>
            <person name="Casacuberta J.M."/>
            <person name="Vandepoele K."/>
            <person name="Reski R."/>
            <person name="Cuming A.C."/>
            <person name="Tuskan G.A."/>
            <person name="Maumus F."/>
            <person name="Salse J."/>
            <person name="Schmutz J."/>
            <person name="Rensing S.A."/>
        </authorList>
    </citation>
    <scope>NUCLEOTIDE SEQUENCE [LARGE SCALE GENOMIC DNA]</scope>
    <source>
        <strain evidence="6 7">cv. Gransden 2004</strain>
    </source>
</reference>
<keyword evidence="1" id="KW-0479">Metal-binding</keyword>
<dbReference type="PANTHER" id="PTHR10891">
    <property type="entry name" value="EF-HAND CALCIUM-BINDING DOMAIN CONTAINING PROTEIN"/>
    <property type="match status" value="1"/>
</dbReference>
<dbReference type="SMART" id="SM00054">
    <property type="entry name" value="EFh"/>
    <property type="match status" value="4"/>
</dbReference>
<evidence type="ECO:0000313" key="5">
    <source>
        <dbReference type="EMBL" id="PNR27651.1"/>
    </source>
</evidence>
<organism evidence="5">
    <name type="scientific">Physcomitrium patens</name>
    <name type="common">Spreading-leaved earth moss</name>
    <name type="synonym">Physcomitrella patens</name>
    <dbReference type="NCBI Taxonomy" id="3218"/>
    <lineage>
        <taxon>Eukaryota</taxon>
        <taxon>Viridiplantae</taxon>
        <taxon>Streptophyta</taxon>
        <taxon>Embryophyta</taxon>
        <taxon>Bryophyta</taxon>
        <taxon>Bryophytina</taxon>
        <taxon>Bryopsida</taxon>
        <taxon>Funariidae</taxon>
        <taxon>Funariales</taxon>
        <taxon>Funariaceae</taxon>
        <taxon>Physcomitrium</taxon>
    </lineage>
</organism>
<dbReference type="GO" id="GO:0005509">
    <property type="term" value="F:calcium ion binding"/>
    <property type="evidence" value="ECO:0007669"/>
    <property type="project" value="InterPro"/>
</dbReference>
<dbReference type="PROSITE" id="PS00018">
    <property type="entry name" value="EF_HAND_1"/>
    <property type="match status" value="4"/>
</dbReference>
<evidence type="ECO:0000256" key="1">
    <source>
        <dbReference type="ARBA" id="ARBA00022723"/>
    </source>
</evidence>
<dbReference type="HOGENOM" id="CLU_061288_20_4_1"/>
<protein>
    <recommendedName>
        <fullName evidence="4">EF-hand domain-containing protein</fullName>
    </recommendedName>
</protein>
<dbReference type="STRING" id="3218.A9T5H9"/>
<dbReference type="Proteomes" id="UP000006727">
    <property type="component" value="Chromosome 25"/>
</dbReference>
<evidence type="ECO:0000256" key="2">
    <source>
        <dbReference type="ARBA" id="ARBA00022737"/>
    </source>
</evidence>
<reference evidence="5 7" key="1">
    <citation type="journal article" date="2008" name="Science">
        <title>The Physcomitrella genome reveals evolutionary insights into the conquest of land by plants.</title>
        <authorList>
            <person name="Rensing S."/>
            <person name="Lang D."/>
            <person name="Zimmer A."/>
            <person name="Terry A."/>
            <person name="Salamov A."/>
            <person name="Shapiro H."/>
            <person name="Nishiyama T."/>
            <person name="Perroud P.-F."/>
            <person name="Lindquist E."/>
            <person name="Kamisugi Y."/>
            <person name="Tanahashi T."/>
            <person name="Sakakibara K."/>
            <person name="Fujita T."/>
            <person name="Oishi K."/>
            <person name="Shin-I T."/>
            <person name="Kuroki Y."/>
            <person name="Toyoda A."/>
            <person name="Suzuki Y."/>
            <person name="Hashimoto A."/>
            <person name="Yamaguchi K."/>
            <person name="Sugano A."/>
            <person name="Kohara Y."/>
            <person name="Fujiyama A."/>
            <person name="Anterola A."/>
            <person name="Aoki S."/>
            <person name="Ashton N."/>
            <person name="Barbazuk W.B."/>
            <person name="Barker E."/>
            <person name="Bennetzen J."/>
            <person name="Bezanilla M."/>
            <person name="Blankenship R."/>
            <person name="Cho S.H."/>
            <person name="Dutcher S."/>
            <person name="Estelle M."/>
            <person name="Fawcett J.A."/>
            <person name="Gundlach H."/>
            <person name="Hanada K."/>
            <person name="Heyl A."/>
            <person name="Hicks K.A."/>
            <person name="Hugh J."/>
            <person name="Lohr M."/>
            <person name="Mayer K."/>
            <person name="Melkozernov A."/>
            <person name="Murata T."/>
            <person name="Nelson D."/>
            <person name="Pils B."/>
            <person name="Prigge M."/>
            <person name="Reiss B."/>
            <person name="Renner T."/>
            <person name="Rombauts S."/>
            <person name="Rushton P."/>
            <person name="Sanderfoot A."/>
            <person name="Schween G."/>
            <person name="Shiu S.-H."/>
            <person name="Stueber K."/>
            <person name="Theodoulou F.L."/>
            <person name="Tu H."/>
            <person name="Van de Peer Y."/>
            <person name="Verrier P.J."/>
            <person name="Waters E."/>
            <person name="Wood A."/>
            <person name="Yang L."/>
            <person name="Cove D."/>
            <person name="Cuming A."/>
            <person name="Hasebe M."/>
            <person name="Lucas S."/>
            <person name="Mishler D.B."/>
            <person name="Reski R."/>
            <person name="Grigoriev I."/>
            <person name="Quatrano R.S."/>
            <person name="Boore J.L."/>
        </authorList>
    </citation>
    <scope>NUCLEOTIDE SEQUENCE [LARGE SCALE GENOMIC DNA]</scope>
    <source>
        <strain evidence="6 7">cv. Gransden 2004</strain>
    </source>
</reference>
<feature type="domain" description="EF-hand" evidence="4">
    <location>
        <begin position="53"/>
        <end position="88"/>
    </location>
</feature>
<dbReference type="PROSITE" id="PS50222">
    <property type="entry name" value="EF_HAND_2"/>
    <property type="match status" value="4"/>
</dbReference>
<evidence type="ECO:0000313" key="6">
    <source>
        <dbReference type="EnsemblPlants" id="PAC:32979914.CDS.1"/>
    </source>
</evidence>
<dbReference type="OMA" id="KMSVRIS"/>
<keyword evidence="3" id="KW-0106">Calcium</keyword>